<evidence type="ECO:0000313" key="1">
    <source>
        <dbReference type="EMBL" id="RIB29470.1"/>
    </source>
</evidence>
<dbReference type="AlphaFoldDB" id="A0A397W428"/>
<dbReference type="Proteomes" id="UP000266673">
    <property type="component" value="Unassembled WGS sequence"/>
</dbReference>
<evidence type="ECO:0000313" key="2">
    <source>
        <dbReference type="Proteomes" id="UP000266673"/>
    </source>
</evidence>
<comment type="caution">
    <text evidence="1">The sequence shown here is derived from an EMBL/GenBank/DDBJ whole genome shotgun (WGS) entry which is preliminary data.</text>
</comment>
<accession>A0A397W428</accession>
<protein>
    <submittedName>
        <fullName evidence="1">Uncharacterized protein</fullName>
    </submittedName>
</protein>
<proteinExistence type="predicted"/>
<organism evidence="1 2">
    <name type="scientific">Gigaspora rosea</name>
    <dbReference type="NCBI Taxonomy" id="44941"/>
    <lineage>
        <taxon>Eukaryota</taxon>
        <taxon>Fungi</taxon>
        <taxon>Fungi incertae sedis</taxon>
        <taxon>Mucoromycota</taxon>
        <taxon>Glomeromycotina</taxon>
        <taxon>Glomeromycetes</taxon>
        <taxon>Diversisporales</taxon>
        <taxon>Gigasporaceae</taxon>
        <taxon>Gigaspora</taxon>
    </lineage>
</organism>
<sequence>MELSLFPENIKKMITHLQRQLRTANLLEDLVITPNNIKYGTSIIGEELAASTTLVTSDAQKIRQNLMAYVNNLHSQDVTFQILPELEGDWEMQVKSICAEIMKVPSDPVKRLYNYYQLGAVLEKQASSEHARKEIWDFSILLEEARVMKELEFNELIDSTNELLGVTLQEVENVTN</sequence>
<gene>
    <name evidence="1" type="ORF">C2G38_2155236</name>
</gene>
<reference evidence="1 2" key="1">
    <citation type="submission" date="2018-06" db="EMBL/GenBank/DDBJ databases">
        <title>Comparative genomics reveals the genomic features of Rhizophagus irregularis, R. cerebriforme, R. diaphanum and Gigaspora rosea, and their symbiotic lifestyle signature.</title>
        <authorList>
            <person name="Morin E."/>
            <person name="San Clemente H."/>
            <person name="Chen E.C.H."/>
            <person name="De La Providencia I."/>
            <person name="Hainaut M."/>
            <person name="Kuo A."/>
            <person name="Kohler A."/>
            <person name="Murat C."/>
            <person name="Tang N."/>
            <person name="Roy S."/>
            <person name="Loubradou J."/>
            <person name="Henrissat B."/>
            <person name="Grigoriev I.V."/>
            <person name="Corradi N."/>
            <person name="Roux C."/>
            <person name="Martin F.M."/>
        </authorList>
    </citation>
    <scope>NUCLEOTIDE SEQUENCE [LARGE SCALE GENOMIC DNA]</scope>
    <source>
        <strain evidence="1 2">DAOM 194757</strain>
    </source>
</reference>
<name>A0A397W428_9GLOM</name>
<dbReference type="EMBL" id="QKWP01000037">
    <property type="protein sequence ID" value="RIB29470.1"/>
    <property type="molecule type" value="Genomic_DNA"/>
</dbReference>
<keyword evidence="2" id="KW-1185">Reference proteome</keyword>